<name>A0ABX0UND6_9BACT</name>
<evidence type="ECO:0000256" key="4">
    <source>
        <dbReference type="ARBA" id="ARBA00022679"/>
    </source>
</evidence>
<dbReference type="Pfam" id="PF00512">
    <property type="entry name" value="HisKA"/>
    <property type="match status" value="1"/>
</dbReference>
<keyword evidence="6 10" id="KW-0418">Kinase</keyword>
<organism evidence="10 11">
    <name type="scientific">Dyadobacter arcticus</name>
    <dbReference type="NCBI Taxonomy" id="1078754"/>
    <lineage>
        <taxon>Bacteria</taxon>
        <taxon>Pseudomonadati</taxon>
        <taxon>Bacteroidota</taxon>
        <taxon>Cytophagia</taxon>
        <taxon>Cytophagales</taxon>
        <taxon>Spirosomataceae</taxon>
        <taxon>Dyadobacter</taxon>
    </lineage>
</organism>
<dbReference type="RefSeq" id="WP_167269165.1">
    <property type="nucleotide sequence ID" value="NZ_JAASQJ010000002.1"/>
</dbReference>
<accession>A0ABX0UND6</accession>
<keyword evidence="11" id="KW-1185">Reference proteome</keyword>
<evidence type="ECO:0000256" key="6">
    <source>
        <dbReference type="ARBA" id="ARBA00022777"/>
    </source>
</evidence>
<dbReference type="PRINTS" id="PR00344">
    <property type="entry name" value="BCTRLSENSOR"/>
</dbReference>
<dbReference type="InterPro" id="IPR005467">
    <property type="entry name" value="His_kinase_dom"/>
</dbReference>
<evidence type="ECO:0000313" key="10">
    <source>
        <dbReference type="EMBL" id="NIJ52596.1"/>
    </source>
</evidence>
<evidence type="ECO:0000256" key="8">
    <source>
        <dbReference type="ARBA" id="ARBA00023012"/>
    </source>
</evidence>
<dbReference type="InterPro" id="IPR036890">
    <property type="entry name" value="HATPase_C_sf"/>
</dbReference>
<proteinExistence type="predicted"/>
<evidence type="ECO:0000256" key="3">
    <source>
        <dbReference type="ARBA" id="ARBA00022553"/>
    </source>
</evidence>
<reference evidence="10 11" key="1">
    <citation type="submission" date="2020-03" db="EMBL/GenBank/DDBJ databases">
        <title>Genomic Encyclopedia of Type Strains, Phase IV (KMG-IV): sequencing the most valuable type-strain genomes for metagenomic binning, comparative biology and taxonomic classification.</title>
        <authorList>
            <person name="Goeker M."/>
        </authorList>
    </citation>
    <scope>NUCLEOTIDE SEQUENCE [LARGE SCALE GENOMIC DNA]</scope>
    <source>
        <strain evidence="10 11">DSM 102865</strain>
    </source>
</reference>
<dbReference type="Gene3D" id="3.30.565.10">
    <property type="entry name" value="Histidine kinase-like ATPase, C-terminal domain"/>
    <property type="match status" value="1"/>
</dbReference>
<comment type="catalytic activity">
    <reaction evidence="1">
        <text>ATP + protein L-histidine = ADP + protein N-phospho-L-histidine.</text>
        <dbReference type="EC" id="2.7.13.3"/>
    </reaction>
</comment>
<evidence type="ECO:0000259" key="9">
    <source>
        <dbReference type="PROSITE" id="PS50109"/>
    </source>
</evidence>
<dbReference type="InterPro" id="IPR004358">
    <property type="entry name" value="Sig_transdc_His_kin-like_C"/>
</dbReference>
<keyword evidence="5" id="KW-0547">Nucleotide-binding</keyword>
<sequence length="225" mass="25028">MNSPSPLLEGPGLFDFTAKLAHEIRNPLATIDLSLELMLAERKDDDLKTYMDIIRHSADKINELVNDLIKNRSIVEAQVANQSLHHLLDEVIEMAKDRIMLKNIMVCKEYDPTDCIVALNRPKMKIALTNIIVNAIEAMEAQLGELKLVTMPIAGKYVVQIEDNGCGISEKNLKNIFHANYTNKPGGLGIGLASTYDILTANNVKVHVESQEGSGTHFFLLFDNN</sequence>
<dbReference type="Proteomes" id="UP001179181">
    <property type="component" value="Unassembled WGS sequence"/>
</dbReference>
<evidence type="ECO:0000313" key="11">
    <source>
        <dbReference type="Proteomes" id="UP001179181"/>
    </source>
</evidence>
<dbReference type="SMART" id="SM00387">
    <property type="entry name" value="HATPase_c"/>
    <property type="match status" value="1"/>
</dbReference>
<dbReference type="SUPFAM" id="SSF55874">
    <property type="entry name" value="ATPase domain of HSP90 chaperone/DNA topoisomerase II/histidine kinase"/>
    <property type="match status" value="1"/>
</dbReference>
<dbReference type="InterPro" id="IPR036097">
    <property type="entry name" value="HisK_dim/P_sf"/>
</dbReference>
<dbReference type="PANTHER" id="PTHR43065">
    <property type="entry name" value="SENSOR HISTIDINE KINASE"/>
    <property type="match status" value="1"/>
</dbReference>
<dbReference type="EC" id="2.7.13.3" evidence="2"/>
<dbReference type="EMBL" id="JAASQJ010000002">
    <property type="protein sequence ID" value="NIJ52596.1"/>
    <property type="molecule type" value="Genomic_DNA"/>
</dbReference>
<gene>
    <name evidence="10" type="ORF">FHS68_001766</name>
</gene>
<keyword evidence="8" id="KW-0902">Two-component regulatory system</keyword>
<dbReference type="InterPro" id="IPR003661">
    <property type="entry name" value="HisK_dim/P_dom"/>
</dbReference>
<evidence type="ECO:0000256" key="2">
    <source>
        <dbReference type="ARBA" id="ARBA00012438"/>
    </source>
</evidence>
<dbReference type="InterPro" id="IPR003594">
    <property type="entry name" value="HATPase_dom"/>
</dbReference>
<dbReference type="SUPFAM" id="SSF47384">
    <property type="entry name" value="Homodimeric domain of signal transducing histidine kinase"/>
    <property type="match status" value="1"/>
</dbReference>
<keyword evidence="7" id="KW-0067">ATP-binding</keyword>
<evidence type="ECO:0000256" key="7">
    <source>
        <dbReference type="ARBA" id="ARBA00022840"/>
    </source>
</evidence>
<keyword evidence="4" id="KW-0808">Transferase</keyword>
<dbReference type="PROSITE" id="PS50109">
    <property type="entry name" value="HIS_KIN"/>
    <property type="match status" value="1"/>
</dbReference>
<dbReference type="GO" id="GO:0016301">
    <property type="term" value="F:kinase activity"/>
    <property type="evidence" value="ECO:0007669"/>
    <property type="project" value="UniProtKB-KW"/>
</dbReference>
<dbReference type="CDD" id="cd00082">
    <property type="entry name" value="HisKA"/>
    <property type="match status" value="1"/>
</dbReference>
<keyword evidence="3" id="KW-0597">Phosphoprotein</keyword>
<protein>
    <recommendedName>
        <fullName evidence="2">histidine kinase</fullName>
        <ecNumber evidence="2">2.7.13.3</ecNumber>
    </recommendedName>
</protein>
<dbReference type="PANTHER" id="PTHR43065:SF10">
    <property type="entry name" value="PEROXIDE STRESS-ACTIVATED HISTIDINE KINASE MAK3"/>
    <property type="match status" value="1"/>
</dbReference>
<evidence type="ECO:0000256" key="1">
    <source>
        <dbReference type="ARBA" id="ARBA00000085"/>
    </source>
</evidence>
<evidence type="ECO:0000256" key="5">
    <source>
        <dbReference type="ARBA" id="ARBA00022741"/>
    </source>
</evidence>
<feature type="domain" description="Histidine kinase" evidence="9">
    <location>
        <begin position="19"/>
        <end position="225"/>
    </location>
</feature>
<dbReference type="SMART" id="SM00388">
    <property type="entry name" value="HisKA"/>
    <property type="match status" value="1"/>
</dbReference>
<dbReference type="Pfam" id="PF02518">
    <property type="entry name" value="HATPase_c"/>
    <property type="match status" value="1"/>
</dbReference>
<dbReference type="Gene3D" id="1.10.287.130">
    <property type="match status" value="1"/>
</dbReference>
<comment type="caution">
    <text evidence="10">The sequence shown here is derived from an EMBL/GenBank/DDBJ whole genome shotgun (WGS) entry which is preliminary data.</text>
</comment>